<dbReference type="AlphaFoldDB" id="A0AAV4DVP2"/>
<proteinExistence type="predicted"/>
<dbReference type="EMBL" id="BLXT01008388">
    <property type="protein sequence ID" value="GFO48362.1"/>
    <property type="molecule type" value="Genomic_DNA"/>
</dbReference>
<accession>A0AAV4DVP2</accession>
<sequence>MLILNRPSEKSLKYVPSGRLYKDLSMGCPFCAGVSANKEAIPACETQDKRQSRPGDTSLCWATSINQCQHRARGASLRNFTNTSSNRVDKRIGKNKV</sequence>
<comment type="caution">
    <text evidence="1">The sequence shown here is derived from an EMBL/GenBank/DDBJ whole genome shotgun (WGS) entry which is preliminary data.</text>
</comment>
<gene>
    <name evidence="1" type="ORF">PoB_007486700</name>
</gene>
<reference evidence="1 2" key="1">
    <citation type="journal article" date="2021" name="Elife">
        <title>Chloroplast acquisition without the gene transfer in kleptoplastic sea slugs, Plakobranchus ocellatus.</title>
        <authorList>
            <person name="Maeda T."/>
            <person name="Takahashi S."/>
            <person name="Yoshida T."/>
            <person name="Shimamura S."/>
            <person name="Takaki Y."/>
            <person name="Nagai Y."/>
            <person name="Toyoda A."/>
            <person name="Suzuki Y."/>
            <person name="Arimoto A."/>
            <person name="Ishii H."/>
            <person name="Satoh N."/>
            <person name="Nishiyama T."/>
            <person name="Hasebe M."/>
            <person name="Maruyama T."/>
            <person name="Minagawa J."/>
            <person name="Obokata J."/>
            <person name="Shigenobu S."/>
        </authorList>
    </citation>
    <scope>NUCLEOTIDE SEQUENCE [LARGE SCALE GENOMIC DNA]</scope>
</reference>
<evidence type="ECO:0000313" key="2">
    <source>
        <dbReference type="Proteomes" id="UP000735302"/>
    </source>
</evidence>
<name>A0AAV4DVP2_9GAST</name>
<organism evidence="1 2">
    <name type="scientific">Plakobranchus ocellatus</name>
    <dbReference type="NCBI Taxonomy" id="259542"/>
    <lineage>
        <taxon>Eukaryota</taxon>
        <taxon>Metazoa</taxon>
        <taxon>Spiralia</taxon>
        <taxon>Lophotrochozoa</taxon>
        <taxon>Mollusca</taxon>
        <taxon>Gastropoda</taxon>
        <taxon>Heterobranchia</taxon>
        <taxon>Euthyneura</taxon>
        <taxon>Panpulmonata</taxon>
        <taxon>Sacoglossa</taxon>
        <taxon>Placobranchoidea</taxon>
        <taxon>Plakobranchidae</taxon>
        <taxon>Plakobranchus</taxon>
    </lineage>
</organism>
<dbReference type="Proteomes" id="UP000735302">
    <property type="component" value="Unassembled WGS sequence"/>
</dbReference>
<keyword evidence="2" id="KW-1185">Reference proteome</keyword>
<evidence type="ECO:0000313" key="1">
    <source>
        <dbReference type="EMBL" id="GFO48362.1"/>
    </source>
</evidence>
<protein>
    <submittedName>
        <fullName evidence="1">Uncharacterized protein</fullName>
    </submittedName>
</protein>